<accession>A0ABX8B1K8</accession>
<dbReference type="Proteomes" id="UP000677668">
    <property type="component" value="Chromosome 1"/>
</dbReference>
<keyword evidence="2" id="KW-1185">Reference proteome</keyword>
<reference evidence="1 2" key="1">
    <citation type="submission" date="2021-03" db="EMBL/GenBank/DDBJ databases">
        <title>Genomic and phenotypic characterization of Chloracidobacterium isolates provides evidence for multiple species.</title>
        <authorList>
            <person name="Saini M.K."/>
            <person name="Costas A.M.G."/>
            <person name="Tank M."/>
            <person name="Bryant D.A."/>
        </authorList>
    </citation>
    <scope>NUCLEOTIDE SEQUENCE [LARGE SCALE GENOMIC DNA]</scope>
    <source>
        <strain evidence="1 2">N</strain>
    </source>
</reference>
<evidence type="ECO:0000313" key="2">
    <source>
        <dbReference type="Proteomes" id="UP000677668"/>
    </source>
</evidence>
<dbReference type="InterPro" id="IPR015943">
    <property type="entry name" value="WD40/YVTN_repeat-like_dom_sf"/>
</dbReference>
<organism evidence="1 2">
    <name type="scientific">Chloracidobacterium sp. N</name>
    <dbReference type="NCBI Taxonomy" id="2821540"/>
    <lineage>
        <taxon>Bacteria</taxon>
        <taxon>Pseudomonadati</taxon>
        <taxon>Acidobacteriota</taxon>
        <taxon>Terriglobia</taxon>
        <taxon>Terriglobales</taxon>
        <taxon>Acidobacteriaceae</taxon>
        <taxon>Chloracidobacterium</taxon>
        <taxon>Chloracidobacterium aggregatum</taxon>
    </lineage>
</organism>
<dbReference type="SUPFAM" id="SSF63829">
    <property type="entry name" value="Calcium-dependent phosphotriesterase"/>
    <property type="match status" value="1"/>
</dbReference>
<protein>
    <submittedName>
        <fullName evidence="1">WD40 repeat domain-containing protein</fullName>
    </submittedName>
</protein>
<name>A0ABX8B1K8_9BACT</name>
<evidence type="ECO:0000313" key="1">
    <source>
        <dbReference type="EMBL" id="QUV92971.1"/>
    </source>
</evidence>
<sequence>MLIQRHLTRGVLALALFCWWTLPLRAEGTAFWECVRREDYLAGRLSGLSVSDNGILRVVPTPKLVGDTQQPFALCSLLVGSEVYVGTGHDGKLFRATADGVLTLVADFDELDVTALATDGQGAIFAATSPDGKIYQLTAGQPGFRVVYDPPEKYIWDMRCLSDGTLVYATGGKGGVFSLPRGGLSVQALWTTDESNVTSLMVARDGAVWAGTDPGGLVVRIADGRVTAVFDAPSREIRRLVPMPDGSIFALGIGEAKTGGGGSARSAPVEAAVGEGEGSGGTPLRPASGGTTLYRLGEDGRQTALWTSSDTATVLLRWRDGVLVGLGSSSTGGQGRLFFVGPEGQSTLFGTVEEERIAAAEAGAGETLYVVTSGLAKLYRLSPTAQDEGVFTSVVQDAKAVVEAWGRIHIESNGEVFVQTRTGNTQLPGALWSDWSAEIPAPGGVVASPRGRFLQWRLRLKKGAEVTAVRVAYLPRNLAPVITSFSVLPVGVALQETVAPPPDPSVMSSGLDPVQFGIIANQPPRKVFQRGARTLQWQAEDKNGDTLTYRLAYRLRGQTNWKPLAEKLRNPFFVISPEMLPDGIYEFQLEVSDAASNPPAWALASSQVLSPVVITNALPKITFSPSEVSTKEAKIRVEVVTATSPLKSVEVSFDGSEWMLIYPDDLVLDSPREVFTLVYRNLSPGEYLIAVRVLDAALHTTGEKFILVVKP</sequence>
<dbReference type="RefSeq" id="WP_211421398.1">
    <property type="nucleotide sequence ID" value="NZ_CP072642.1"/>
</dbReference>
<gene>
    <name evidence="1" type="ORF">J8C05_06155</name>
</gene>
<dbReference type="Gene3D" id="2.130.10.10">
    <property type="entry name" value="YVTN repeat-like/Quinoprotein amine dehydrogenase"/>
    <property type="match status" value="1"/>
</dbReference>
<dbReference type="EMBL" id="CP072642">
    <property type="protein sequence ID" value="QUV92971.1"/>
    <property type="molecule type" value="Genomic_DNA"/>
</dbReference>
<proteinExistence type="predicted"/>